<evidence type="ECO:0000313" key="3">
    <source>
        <dbReference type="EMBL" id="RDX53196.1"/>
    </source>
</evidence>
<proteinExistence type="predicted"/>
<dbReference type="OrthoDB" id="4726at2759"/>
<dbReference type="STRING" id="139420.A0A371DKZ4"/>
<name>A0A371DKZ4_9APHY</name>
<dbReference type="SMART" id="SM00360">
    <property type="entry name" value="RRM"/>
    <property type="match status" value="1"/>
</dbReference>
<dbReference type="PANTHER" id="PTHR23147">
    <property type="entry name" value="SERINE/ARGININE RICH SPLICING FACTOR"/>
    <property type="match status" value="1"/>
</dbReference>
<dbReference type="Proteomes" id="UP000256964">
    <property type="component" value="Unassembled WGS sequence"/>
</dbReference>
<dbReference type="GO" id="GO:0003723">
    <property type="term" value="F:RNA binding"/>
    <property type="evidence" value="ECO:0007669"/>
    <property type="project" value="UniProtKB-UniRule"/>
</dbReference>
<dbReference type="Gene3D" id="3.30.70.330">
    <property type="match status" value="1"/>
</dbReference>
<dbReference type="InterPro" id="IPR012677">
    <property type="entry name" value="Nucleotide-bd_a/b_plait_sf"/>
</dbReference>
<dbReference type="PROSITE" id="PS50102">
    <property type="entry name" value="RRM"/>
    <property type="match status" value="1"/>
</dbReference>
<dbReference type="EMBL" id="KZ857388">
    <property type="protein sequence ID" value="RDX53196.1"/>
    <property type="molecule type" value="Genomic_DNA"/>
</dbReference>
<dbReference type="CDD" id="cd00590">
    <property type="entry name" value="RRM_SF"/>
    <property type="match status" value="1"/>
</dbReference>
<dbReference type="InterPro" id="IPR050907">
    <property type="entry name" value="SRSF"/>
</dbReference>
<reference evidence="3 4" key="1">
    <citation type="journal article" date="2018" name="Biotechnol. Biofuels">
        <title>Integrative visual omics of the white-rot fungus Polyporus brumalis exposes the biotechnological potential of its oxidative enzymes for delignifying raw plant biomass.</title>
        <authorList>
            <person name="Miyauchi S."/>
            <person name="Rancon A."/>
            <person name="Drula E."/>
            <person name="Hage H."/>
            <person name="Chaduli D."/>
            <person name="Favel A."/>
            <person name="Grisel S."/>
            <person name="Henrissat B."/>
            <person name="Herpoel-Gimbert I."/>
            <person name="Ruiz-Duenas F.J."/>
            <person name="Chevret D."/>
            <person name="Hainaut M."/>
            <person name="Lin J."/>
            <person name="Wang M."/>
            <person name="Pangilinan J."/>
            <person name="Lipzen A."/>
            <person name="Lesage-Meessen L."/>
            <person name="Navarro D."/>
            <person name="Riley R."/>
            <person name="Grigoriev I.V."/>
            <person name="Zhou S."/>
            <person name="Raouche S."/>
            <person name="Rosso M.N."/>
        </authorList>
    </citation>
    <scope>NUCLEOTIDE SEQUENCE [LARGE SCALE GENOMIC DNA]</scope>
    <source>
        <strain evidence="3 4">BRFM 1820</strain>
    </source>
</reference>
<dbReference type="InterPro" id="IPR000504">
    <property type="entry name" value="RRM_dom"/>
</dbReference>
<dbReference type="AlphaFoldDB" id="A0A371DKZ4"/>
<dbReference type="SUPFAM" id="SSF54928">
    <property type="entry name" value="RNA-binding domain, RBD"/>
    <property type="match status" value="1"/>
</dbReference>
<evidence type="ECO:0000313" key="4">
    <source>
        <dbReference type="Proteomes" id="UP000256964"/>
    </source>
</evidence>
<accession>A0A371DKZ4</accession>
<evidence type="ECO:0000256" key="1">
    <source>
        <dbReference type="PROSITE-ProRule" id="PRU00176"/>
    </source>
</evidence>
<evidence type="ECO:0000259" key="2">
    <source>
        <dbReference type="PROSITE" id="PS50102"/>
    </source>
</evidence>
<gene>
    <name evidence="3" type="ORF">OH76DRAFT_79744</name>
</gene>
<feature type="domain" description="RRM" evidence="2">
    <location>
        <begin position="24"/>
        <end position="118"/>
    </location>
</feature>
<protein>
    <recommendedName>
        <fullName evidence="2">RRM domain-containing protein</fullName>
    </recommendedName>
</protein>
<dbReference type="Pfam" id="PF00076">
    <property type="entry name" value="RRM_1"/>
    <property type="match status" value="1"/>
</dbReference>
<sequence length="222" mass="25097">MDLRRRESLRMSMKKAEIKDRRWSFVYVGNLSSAVTEDQLEEKFERFGPIRLIKIRASSGICVPTANLPRPYFGFGAPLEGTHYATIEFSSPNAARKALEYNNTPFAGRNIIVSFNVIDMPETTEIMKSLVEKKKKKTQQKAPEPLQTLAELRTLWKVKFGQIKRLTVERTEYISDGQKAPTDRGQVVAHIAKRIGLLPGSDCNSTGSEDGHNMFTYPQTLA</sequence>
<dbReference type="InterPro" id="IPR035979">
    <property type="entry name" value="RBD_domain_sf"/>
</dbReference>
<organism evidence="3 4">
    <name type="scientific">Lentinus brumalis</name>
    <dbReference type="NCBI Taxonomy" id="2498619"/>
    <lineage>
        <taxon>Eukaryota</taxon>
        <taxon>Fungi</taxon>
        <taxon>Dikarya</taxon>
        <taxon>Basidiomycota</taxon>
        <taxon>Agaricomycotina</taxon>
        <taxon>Agaricomycetes</taxon>
        <taxon>Polyporales</taxon>
        <taxon>Polyporaceae</taxon>
        <taxon>Lentinus</taxon>
    </lineage>
</organism>
<keyword evidence="1" id="KW-0694">RNA-binding</keyword>
<keyword evidence="4" id="KW-1185">Reference proteome</keyword>